<evidence type="ECO:0000313" key="2">
    <source>
        <dbReference type="Proteomes" id="UP000030739"/>
    </source>
</evidence>
<accession>A0A0A0Q2E9</accession>
<proteinExistence type="predicted"/>
<sequence length="158" mass="18268">MKAQITDIVPGRILYHVYGVSGLNTEIDERNVTKIIVTSKPYGVNIGLSSPALFFKNITVYENYSGEISEYETSNSVNDCGIVTNDERSIYNLNRLFTSKESAMNFMRELQTGKFSDPVDQEYANSINYMSGINPNKFIIDEDYDYDYYDYDYYDYDE</sequence>
<name>A0A0A0Q2E9_9CAUD</name>
<organism evidence="1 2">
    <name type="scientific">Pectobacterium bacteriophage PM2</name>
    <dbReference type="NCBI Taxonomy" id="1429794"/>
    <lineage>
        <taxon>Viruses</taxon>
        <taxon>Duplodnaviria</taxon>
        <taxon>Heunggongvirae</taxon>
        <taxon>Uroviricota</taxon>
        <taxon>Caudoviricetes</taxon>
        <taxon>Pantevenvirales</taxon>
        <taxon>Straboviridae</taxon>
        <taxon>Tevenvirinae</taxon>
        <taxon>Mosugukvirus</taxon>
        <taxon>Mosugukvirus pm2</taxon>
    </lineage>
</organism>
<dbReference type="EMBL" id="KF835987">
    <property type="protein sequence ID" value="AHY25075.1"/>
    <property type="molecule type" value="Genomic_DNA"/>
</dbReference>
<dbReference type="RefSeq" id="YP_009211534.1">
    <property type="nucleotide sequence ID" value="NC_028940.1"/>
</dbReference>
<evidence type="ECO:0000313" key="1">
    <source>
        <dbReference type="EMBL" id="AHY25075.1"/>
    </source>
</evidence>
<reference evidence="1 2" key="1">
    <citation type="journal article" date="2015" name="Plant Pathol. J.">
        <title>Isolation and Genomic Characterization of the T4-Like Bacteriophage PM2 Infecting Pectobacterium carotovorum subsp. carotovorum.</title>
        <authorList>
            <person name="Lim J.A."/>
            <person name="Lee D.H."/>
            <person name="Heu S."/>
        </authorList>
    </citation>
    <scope>NUCLEOTIDE SEQUENCE [LARGE SCALE GENOMIC DNA]</scope>
</reference>
<dbReference type="Pfam" id="PF23772">
    <property type="entry name" value="Phage_g100"/>
    <property type="match status" value="1"/>
</dbReference>
<dbReference type="KEGG" id="vg:26638006"/>
<dbReference type="InterPro" id="IPR057112">
    <property type="entry name" value="Phage_g100"/>
</dbReference>
<gene>
    <name evidence="1" type="ORF">PM2_113</name>
</gene>
<dbReference type="GeneID" id="26638006"/>
<dbReference type="OrthoDB" id="23621at10239"/>
<protein>
    <submittedName>
        <fullName evidence="1">Uncharacterized protein</fullName>
    </submittedName>
</protein>
<dbReference type="Proteomes" id="UP000030739">
    <property type="component" value="Segment"/>
</dbReference>
<keyword evidence="2" id="KW-1185">Reference proteome</keyword>